<dbReference type="STRING" id="1802206.A3D35_02160"/>
<dbReference type="InterPro" id="IPR003488">
    <property type="entry name" value="DprA"/>
</dbReference>
<dbReference type="NCBIfam" id="TIGR00732">
    <property type="entry name" value="dprA"/>
    <property type="match status" value="1"/>
</dbReference>
<accession>A0A1G2HX53</accession>
<proteinExistence type="inferred from homology"/>
<dbReference type="EMBL" id="MHOS01000046">
    <property type="protein sequence ID" value="OGZ67055.1"/>
    <property type="molecule type" value="Genomic_DNA"/>
</dbReference>
<name>A0A1G2HX53_9BACT</name>
<comment type="caution">
    <text evidence="4">The sequence shown here is derived from an EMBL/GenBank/DDBJ whole genome shotgun (WGS) entry which is preliminary data.</text>
</comment>
<reference evidence="4 5" key="1">
    <citation type="journal article" date="2016" name="Nat. Commun.">
        <title>Thousands of microbial genomes shed light on interconnected biogeochemical processes in an aquifer system.</title>
        <authorList>
            <person name="Anantharaman K."/>
            <person name="Brown C.T."/>
            <person name="Hug L.A."/>
            <person name="Sharon I."/>
            <person name="Castelle C.J."/>
            <person name="Probst A.J."/>
            <person name="Thomas B.C."/>
            <person name="Singh A."/>
            <person name="Wilkins M.J."/>
            <person name="Karaoz U."/>
            <person name="Brodie E.L."/>
            <person name="Williams K.H."/>
            <person name="Hubbard S.S."/>
            <person name="Banfield J.F."/>
        </authorList>
    </citation>
    <scope>NUCLEOTIDE SEQUENCE [LARGE SCALE GENOMIC DNA]</scope>
</reference>
<dbReference type="Pfam" id="PF02481">
    <property type="entry name" value="DNA_processg_A"/>
    <property type="match status" value="1"/>
</dbReference>
<dbReference type="SUPFAM" id="SSF102405">
    <property type="entry name" value="MCP/YpsA-like"/>
    <property type="match status" value="1"/>
</dbReference>
<evidence type="ECO:0000313" key="4">
    <source>
        <dbReference type="EMBL" id="OGZ67055.1"/>
    </source>
</evidence>
<dbReference type="PANTHER" id="PTHR43022:SF1">
    <property type="entry name" value="PROTEIN SMF"/>
    <property type="match status" value="1"/>
</dbReference>
<feature type="domain" description="Smf/DprA SLOG" evidence="2">
    <location>
        <begin position="6"/>
        <end position="216"/>
    </location>
</feature>
<dbReference type="Pfam" id="PF17782">
    <property type="entry name" value="WHD_DprA"/>
    <property type="match status" value="1"/>
</dbReference>
<evidence type="ECO:0000313" key="5">
    <source>
        <dbReference type="Proteomes" id="UP000176421"/>
    </source>
</evidence>
<organism evidence="4 5">
    <name type="scientific">Candidatus Staskawiczbacteria bacterium RIFCSPHIGHO2_02_FULL_34_9</name>
    <dbReference type="NCBI Taxonomy" id="1802206"/>
    <lineage>
        <taxon>Bacteria</taxon>
        <taxon>Candidatus Staskawicziibacteriota</taxon>
    </lineage>
</organism>
<dbReference type="Gene3D" id="3.40.50.450">
    <property type="match status" value="1"/>
</dbReference>
<dbReference type="InterPro" id="IPR057666">
    <property type="entry name" value="DrpA_SLOG"/>
</dbReference>
<dbReference type="GO" id="GO:0009294">
    <property type="term" value="P:DNA-mediated transformation"/>
    <property type="evidence" value="ECO:0007669"/>
    <property type="project" value="InterPro"/>
</dbReference>
<gene>
    <name evidence="4" type="ORF">A3D35_02160</name>
</gene>
<dbReference type="Proteomes" id="UP000176421">
    <property type="component" value="Unassembled WGS sequence"/>
</dbReference>
<dbReference type="InterPro" id="IPR036388">
    <property type="entry name" value="WH-like_DNA-bd_sf"/>
</dbReference>
<dbReference type="InterPro" id="IPR041614">
    <property type="entry name" value="DprA_WH"/>
</dbReference>
<evidence type="ECO:0000256" key="1">
    <source>
        <dbReference type="ARBA" id="ARBA00006525"/>
    </source>
</evidence>
<comment type="similarity">
    <text evidence="1">Belongs to the DprA/Smf family.</text>
</comment>
<dbReference type="Gene3D" id="1.10.10.10">
    <property type="entry name" value="Winged helix-like DNA-binding domain superfamily/Winged helix DNA-binding domain"/>
    <property type="match status" value="1"/>
</dbReference>
<protein>
    <submittedName>
        <fullName evidence="4">DNA protecting protein DprA</fullName>
    </submittedName>
</protein>
<evidence type="ECO:0000259" key="3">
    <source>
        <dbReference type="Pfam" id="PF17782"/>
    </source>
</evidence>
<evidence type="ECO:0000259" key="2">
    <source>
        <dbReference type="Pfam" id="PF02481"/>
    </source>
</evidence>
<feature type="domain" description="DprA winged helix" evidence="3">
    <location>
        <begin position="230"/>
        <end position="281"/>
    </location>
</feature>
<dbReference type="PANTHER" id="PTHR43022">
    <property type="entry name" value="PROTEIN SMF"/>
    <property type="match status" value="1"/>
</dbReference>
<sequence length="287" mass="31076">MEIQEITIDDKQYPESLKNIKNPPKVLYYRGSFIKEEEKLFAIVGTRIPSDYGKEVTLKISSELAESGVTIISGMAPGIDTIAHKAVVEKGMRTIAVLGTGLDEESIYPKDNIGLSREIIENGGCLISELPAGTRGSKFTFPKRNRIVSGLSSGVLVVEAKEKSGSLITAKYAKEQEKNLFAIPGSIFSSNSKGTNSLIKEGAKIVTSTNDILETLDISDVELKGNLLIEDADEKLIINQLKEESLDINKIIEKTGLSPSAVATKLALMEISGTIRNLGGNTYALNR</sequence>
<dbReference type="AlphaFoldDB" id="A0A1G2HX53"/>